<feature type="transmembrane region" description="Helical" evidence="1">
    <location>
        <begin position="29"/>
        <end position="53"/>
    </location>
</feature>
<dbReference type="RefSeq" id="WP_275683672.1">
    <property type="nucleotide sequence ID" value="NZ_JAJLJH010000005.1"/>
</dbReference>
<dbReference type="InterPro" id="IPR010374">
    <property type="entry name" value="DUF969"/>
</dbReference>
<feature type="transmembrane region" description="Helical" evidence="1">
    <location>
        <begin position="6"/>
        <end position="22"/>
    </location>
</feature>
<proteinExistence type="predicted"/>
<reference evidence="2" key="1">
    <citation type="submission" date="2021-11" db="EMBL/GenBank/DDBJ databases">
        <title>BS-T2-15 a new species belonging to the Comamonadaceae family isolated from the soil of a French oak forest.</title>
        <authorList>
            <person name="Mieszkin S."/>
            <person name="Alain K."/>
        </authorList>
    </citation>
    <scope>NUCLEOTIDE SEQUENCE</scope>
    <source>
        <strain evidence="2">BS-T2-15</strain>
    </source>
</reference>
<keyword evidence="1" id="KW-0472">Membrane</keyword>
<comment type="caution">
    <text evidence="2">The sequence shown here is derived from an EMBL/GenBank/DDBJ whole genome shotgun (WGS) entry which is preliminary data.</text>
</comment>
<dbReference type="AlphaFoldDB" id="A0A9X2C0V9"/>
<feature type="transmembrane region" description="Helical" evidence="1">
    <location>
        <begin position="163"/>
        <end position="185"/>
    </location>
</feature>
<keyword evidence="1" id="KW-0812">Transmembrane</keyword>
<dbReference type="Pfam" id="PF06149">
    <property type="entry name" value="DUF969"/>
    <property type="match status" value="1"/>
</dbReference>
<evidence type="ECO:0000313" key="2">
    <source>
        <dbReference type="EMBL" id="MCK9687632.1"/>
    </source>
</evidence>
<sequence>MAPDVSLWPLIGVAVIIAGFVLRFNPMIVVIGAAIVTAFAAGFGVVATLTAIGTGFLKTRNLTLAILLPLATIGLLERHGLRQHAQGWIQKFRNATAGQLLIVYLAVRELAAALGLTGLGGHAVMVRPLIAPMTEGAAEARHGKLPDRIRYRLRALAAATDNVGLFFGEDIFVAFGAVVLITTFLKEAGIAVEPLKVAFWGLPTAGVAFVVHAIRLWRLDAALAREMRDAPAPEAPVLAKEGGAA</sequence>
<feature type="transmembrane region" description="Helical" evidence="1">
    <location>
        <begin position="197"/>
        <end position="217"/>
    </location>
</feature>
<feature type="transmembrane region" description="Helical" evidence="1">
    <location>
        <begin position="59"/>
        <end position="76"/>
    </location>
</feature>
<keyword evidence="1" id="KW-1133">Transmembrane helix</keyword>
<name>A0A9X2C0V9_9BURK</name>
<evidence type="ECO:0000313" key="3">
    <source>
        <dbReference type="Proteomes" id="UP001139353"/>
    </source>
</evidence>
<dbReference type="EMBL" id="JAJLJH010000005">
    <property type="protein sequence ID" value="MCK9687632.1"/>
    <property type="molecule type" value="Genomic_DNA"/>
</dbReference>
<evidence type="ECO:0000256" key="1">
    <source>
        <dbReference type="SAM" id="Phobius"/>
    </source>
</evidence>
<protein>
    <submittedName>
        <fullName evidence="2">DUF969 domain-containing protein</fullName>
    </submittedName>
</protein>
<organism evidence="2 3">
    <name type="scientific">Scleromatobacter humisilvae</name>
    <dbReference type="NCBI Taxonomy" id="2897159"/>
    <lineage>
        <taxon>Bacteria</taxon>
        <taxon>Pseudomonadati</taxon>
        <taxon>Pseudomonadota</taxon>
        <taxon>Betaproteobacteria</taxon>
        <taxon>Burkholderiales</taxon>
        <taxon>Sphaerotilaceae</taxon>
        <taxon>Scleromatobacter</taxon>
    </lineage>
</organism>
<keyword evidence="3" id="KW-1185">Reference proteome</keyword>
<gene>
    <name evidence="2" type="ORF">LPC04_18155</name>
</gene>
<accession>A0A9X2C0V9</accession>
<dbReference type="Proteomes" id="UP001139353">
    <property type="component" value="Unassembled WGS sequence"/>
</dbReference>